<dbReference type="Proteomes" id="UP000028840">
    <property type="component" value="Unassembled WGS sequence"/>
</dbReference>
<dbReference type="InterPro" id="IPR041470">
    <property type="entry name" value="GCP_N"/>
</dbReference>
<accession>A0A086PYK9</accession>
<comment type="similarity">
    <text evidence="5">Belongs to the TUBGCP family.</text>
</comment>
<dbReference type="InterPro" id="IPR007259">
    <property type="entry name" value="GCP"/>
</dbReference>
<evidence type="ECO:0000256" key="5">
    <source>
        <dbReference type="RuleBase" id="RU363050"/>
    </source>
</evidence>
<organism evidence="7 8">
    <name type="scientific">Toxoplasma gondii VAND</name>
    <dbReference type="NCBI Taxonomy" id="933077"/>
    <lineage>
        <taxon>Eukaryota</taxon>
        <taxon>Sar</taxon>
        <taxon>Alveolata</taxon>
        <taxon>Apicomplexa</taxon>
        <taxon>Conoidasida</taxon>
        <taxon>Coccidia</taxon>
        <taxon>Eucoccidiorida</taxon>
        <taxon>Eimeriorina</taxon>
        <taxon>Sarcocystidae</taxon>
        <taxon>Toxoplasma</taxon>
    </lineage>
</organism>
<sequence length="194" mass="20667">MMHDVLLALAGFPGDVFVYAPPGSSADASFSSSQLSASESPEAATRTGGLLLSPKLASFFTPAEEELLNRIVVSGFHLIQIRDFVSSVETDVPAVSLASASSLFSLSSSGQEVKRSAKEKHAGEESDGDQVGFKGLYVSALARAMDAEVQEYLTKIVEIEAQVLLQPLLPLSAVYVLLATERQKLATLYEIVTK</sequence>
<comment type="caution">
    <text evidence="7">The sequence shown here is derived from an EMBL/GenBank/DDBJ whole genome shotgun (WGS) entry which is preliminary data.</text>
</comment>
<dbReference type="GO" id="GO:0031122">
    <property type="term" value="P:cytoplasmic microtubule organization"/>
    <property type="evidence" value="ECO:0007669"/>
    <property type="project" value="TreeGrafter"/>
</dbReference>
<proteinExistence type="inferred from homology"/>
<protein>
    <recommendedName>
        <fullName evidence="5">Spindle pole body component</fullName>
    </recommendedName>
</protein>
<evidence type="ECO:0000256" key="3">
    <source>
        <dbReference type="ARBA" id="ARBA00022701"/>
    </source>
</evidence>
<dbReference type="GO" id="GO:0005874">
    <property type="term" value="C:microtubule"/>
    <property type="evidence" value="ECO:0007669"/>
    <property type="project" value="UniProtKB-KW"/>
</dbReference>
<dbReference type="Pfam" id="PF17681">
    <property type="entry name" value="GCP_N_terminal"/>
    <property type="match status" value="1"/>
</dbReference>
<dbReference type="PANTHER" id="PTHR19302">
    <property type="entry name" value="GAMMA TUBULIN COMPLEX PROTEIN"/>
    <property type="match status" value="1"/>
</dbReference>
<evidence type="ECO:0000256" key="1">
    <source>
        <dbReference type="ARBA" id="ARBA00004267"/>
    </source>
</evidence>
<feature type="domain" description="Gamma tubulin complex component protein N-terminal" evidence="6">
    <location>
        <begin position="2"/>
        <end position="193"/>
    </location>
</feature>
<evidence type="ECO:0000313" key="8">
    <source>
        <dbReference type="Proteomes" id="UP000028840"/>
    </source>
</evidence>
<reference evidence="7 8" key="1">
    <citation type="submission" date="2014-08" db="EMBL/GenBank/DDBJ databases">
        <authorList>
            <person name="Sibley D."/>
            <person name="Venepally P."/>
            <person name="Karamycheva S."/>
            <person name="Hadjithomas M."/>
            <person name="Khan A."/>
            <person name="Brunk B."/>
            <person name="Roos D."/>
            <person name="Caler E."/>
            <person name="Lorenzi H."/>
        </authorList>
    </citation>
    <scope>NUCLEOTIDE SEQUENCE [LARGE SCALE GENOMIC DNA]</scope>
    <source>
        <strain evidence="7 8">VAND</strain>
    </source>
</reference>
<dbReference type="VEuPathDB" id="ToxoDB:TGVAND_437070"/>
<evidence type="ECO:0000256" key="4">
    <source>
        <dbReference type="ARBA" id="ARBA00023212"/>
    </source>
</evidence>
<feature type="non-terminal residue" evidence="7">
    <location>
        <position position="194"/>
    </location>
</feature>
<keyword evidence="4 5" id="KW-0206">Cytoskeleton</keyword>
<dbReference type="GO" id="GO:0043015">
    <property type="term" value="F:gamma-tubulin binding"/>
    <property type="evidence" value="ECO:0007669"/>
    <property type="project" value="InterPro"/>
</dbReference>
<evidence type="ECO:0000256" key="2">
    <source>
        <dbReference type="ARBA" id="ARBA00022490"/>
    </source>
</evidence>
<dbReference type="GO" id="GO:0000930">
    <property type="term" value="C:gamma-tubulin complex"/>
    <property type="evidence" value="ECO:0007669"/>
    <property type="project" value="TreeGrafter"/>
</dbReference>
<comment type="subcellular location">
    <subcellularLocation>
        <location evidence="1 5">Cytoplasm</location>
        <location evidence="1 5">Cytoskeleton</location>
        <location evidence="1 5">Microtubule organizing center</location>
    </subcellularLocation>
</comment>
<dbReference type="PANTHER" id="PTHR19302:SF27">
    <property type="entry name" value="GAMMA-TUBULIN COMPLEX COMPONENT 4"/>
    <property type="match status" value="1"/>
</dbReference>
<dbReference type="EMBL" id="AEYJ02001011">
    <property type="protein sequence ID" value="KFH05441.1"/>
    <property type="molecule type" value="Genomic_DNA"/>
</dbReference>
<name>A0A086PYK9_TOXGO</name>
<evidence type="ECO:0000313" key="7">
    <source>
        <dbReference type="EMBL" id="KFH05441.1"/>
    </source>
</evidence>
<dbReference type="GO" id="GO:0000922">
    <property type="term" value="C:spindle pole"/>
    <property type="evidence" value="ECO:0007669"/>
    <property type="project" value="InterPro"/>
</dbReference>
<dbReference type="GO" id="GO:0000278">
    <property type="term" value="P:mitotic cell cycle"/>
    <property type="evidence" value="ECO:0007669"/>
    <property type="project" value="TreeGrafter"/>
</dbReference>
<evidence type="ECO:0000259" key="6">
    <source>
        <dbReference type="Pfam" id="PF17681"/>
    </source>
</evidence>
<dbReference type="GO" id="GO:0051321">
    <property type="term" value="P:meiotic cell cycle"/>
    <property type="evidence" value="ECO:0007669"/>
    <property type="project" value="TreeGrafter"/>
</dbReference>
<dbReference type="GO" id="GO:0051225">
    <property type="term" value="P:spindle assembly"/>
    <property type="evidence" value="ECO:0007669"/>
    <property type="project" value="TreeGrafter"/>
</dbReference>
<dbReference type="AlphaFoldDB" id="A0A086PYK9"/>
<gene>
    <name evidence="7" type="ORF">TGVAND_437070</name>
</gene>
<keyword evidence="3 5" id="KW-0493">Microtubule</keyword>
<dbReference type="GO" id="GO:0007020">
    <property type="term" value="P:microtubule nucleation"/>
    <property type="evidence" value="ECO:0007669"/>
    <property type="project" value="InterPro"/>
</dbReference>
<keyword evidence="2 5" id="KW-0963">Cytoplasm</keyword>
<reference evidence="7 8" key="2">
    <citation type="journal article" date="2015" name="Eukaryot. Cell">
        <title>Genetic mapping reveals that sinefungin resistance in Toxoplasma gondii is controlled by a putative amino acid transporter locus that can be used as a negative selectable marker.</title>
        <authorList>
            <person name="Behnke M.S."/>
            <person name="Khan A."/>
            <person name="Sibley L.D."/>
        </authorList>
    </citation>
    <scope>NUCLEOTIDE SEQUENCE [LARGE SCALE GENOMIC DNA]</scope>
    <source>
        <strain evidence="7 8">VAND</strain>
    </source>
</reference>
<dbReference type="GO" id="GO:0051011">
    <property type="term" value="F:microtubule minus-end binding"/>
    <property type="evidence" value="ECO:0007669"/>
    <property type="project" value="TreeGrafter"/>
</dbReference>